<organism evidence="2">
    <name type="scientific">marine sediment metagenome</name>
    <dbReference type="NCBI Taxonomy" id="412755"/>
    <lineage>
        <taxon>unclassified sequences</taxon>
        <taxon>metagenomes</taxon>
        <taxon>ecological metagenomes</taxon>
    </lineage>
</organism>
<dbReference type="InterPro" id="IPR011604">
    <property type="entry name" value="PDDEXK-like_dom_sf"/>
</dbReference>
<dbReference type="Pfam" id="PF12705">
    <property type="entry name" value="PDDEXK_1"/>
    <property type="match status" value="1"/>
</dbReference>
<name>X1L838_9ZZZZ</name>
<comment type="caution">
    <text evidence="2">The sequence shown here is derived from an EMBL/GenBank/DDBJ whole genome shotgun (WGS) entry which is preliminary data.</text>
</comment>
<evidence type="ECO:0000259" key="1">
    <source>
        <dbReference type="Pfam" id="PF12705"/>
    </source>
</evidence>
<feature type="domain" description="PD-(D/E)XK endonuclease-like" evidence="1">
    <location>
        <begin position="82"/>
        <end position="143"/>
    </location>
</feature>
<sequence length="188" mass="21760">DKIPEKCPHRMFLTGKARSSRIELDFSIKPERKRNYACRLAGLALATTKKNRERHEVVQDFMLANDTATLACEVPVYLYPDEAAEFGFLKNSGVDSREGITGHIDLIQIRFGYIHLLDFKPMAAKEKYAMAQLLVYALALSARTGIWLRNFVCGWFDEKDYFEFRPADVVLKLKEVDRAEMRKYIPQF</sequence>
<dbReference type="Gene3D" id="3.90.320.10">
    <property type="match status" value="1"/>
</dbReference>
<reference evidence="2" key="1">
    <citation type="journal article" date="2014" name="Front. Microbiol.">
        <title>High frequency of phylogenetically diverse reductive dehalogenase-homologous genes in deep subseafloor sedimentary metagenomes.</title>
        <authorList>
            <person name="Kawai M."/>
            <person name="Futagami T."/>
            <person name="Toyoda A."/>
            <person name="Takaki Y."/>
            <person name="Nishi S."/>
            <person name="Hori S."/>
            <person name="Arai W."/>
            <person name="Tsubouchi T."/>
            <person name="Morono Y."/>
            <person name="Uchiyama I."/>
            <person name="Ito T."/>
            <person name="Fujiyama A."/>
            <person name="Inagaki F."/>
            <person name="Takami H."/>
        </authorList>
    </citation>
    <scope>NUCLEOTIDE SEQUENCE</scope>
    <source>
        <strain evidence="2">Expedition CK06-06</strain>
    </source>
</reference>
<dbReference type="AlphaFoldDB" id="X1L838"/>
<dbReference type="EMBL" id="BARV01008011">
    <property type="protein sequence ID" value="GAI15457.1"/>
    <property type="molecule type" value="Genomic_DNA"/>
</dbReference>
<gene>
    <name evidence="2" type="ORF">S06H3_16210</name>
</gene>
<dbReference type="InterPro" id="IPR038726">
    <property type="entry name" value="PDDEXK_AddAB-type"/>
</dbReference>
<proteinExistence type="predicted"/>
<accession>X1L838</accession>
<protein>
    <recommendedName>
        <fullName evidence="1">PD-(D/E)XK endonuclease-like domain-containing protein</fullName>
    </recommendedName>
</protein>
<feature type="non-terminal residue" evidence="2">
    <location>
        <position position="1"/>
    </location>
</feature>
<evidence type="ECO:0000313" key="2">
    <source>
        <dbReference type="EMBL" id="GAI15457.1"/>
    </source>
</evidence>